<dbReference type="InterPro" id="IPR049900">
    <property type="entry name" value="PKS_mFAS_DH"/>
</dbReference>
<dbReference type="SUPFAM" id="SSF53901">
    <property type="entry name" value="Thiolase-like"/>
    <property type="match status" value="2"/>
</dbReference>
<dbReference type="SUPFAM" id="SSF51735">
    <property type="entry name" value="NAD(P)-binding Rossmann-fold domains"/>
    <property type="match status" value="1"/>
</dbReference>
<dbReference type="InterPro" id="IPR014030">
    <property type="entry name" value="Ketoacyl_synth_N"/>
</dbReference>
<reference evidence="8" key="1">
    <citation type="journal article" date="2019" name="Int. J. Syst. Evol. Microbiol.">
        <title>The Global Catalogue of Microorganisms (GCM) 10K type strain sequencing project: providing services to taxonomists for standard genome sequencing and annotation.</title>
        <authorList>
            <consortium name="The Broad Institute Genomics Platform"/>
            <consortium name="The Broad Institute Genome Sequencing Center for Infectious Disease"/>
            <person name="Wu L."/>
            <person name="Ma J."/>
        </authorList>
    </citation>
    <scope>NUCLEOTIDE SEQUENCE [LARGE SCALE GENOMIC DNA]</scope>
    <source>
        <strain evidence="8">JCM 17494</strain>
    </source>
</reference>
<name>A0ABP7AXV3_9PSEU</name>
<dbReference type="PANTHER" id="PTHR43775">
    <property type="entry name" value="FATTY ACID SYNTHASE"/>
    <property type="match status" value="1"/>
</dbReference>
<organism evidence="7 8">
    <name type="scientific">Lentzea roselyniae</name>
    <dbReference type="NCBI Taxonomy" id="531940"/>
    <lineage>
        <taxon>Bacteria</taxon>
        <taxon>Bacillati</taxon>
        <taxon>Actinomycetota</taxon>
        <taxon>Actinomycetes</taxon>
        <taxon>Pseudonocardiales</taxon>
        <taxon>Pseudonocardiaceae</taxon>
        <taxon>Lentzea</taxon>
    </lineage>
</organism>
<dbReference type="Pfam" id="PF02801">
    <property type="entry name" value="Ketoacyl-synt_C"/>
    <property type="match status" value="1"/>
</dbReference>
<dbReference type="RefSeq" id="WP_346130613.1">
    <property type="nucleotide sequence ID" value="NZ_BAABBE010000007.1"/>
</dbReference>
<keyword evidence="8" id="KW-1185">Reference proteome</keyword>
<gene>
    <name evidence="7" type="ORF">GCM10022267_31280</name>
</gene>
<dbReference type="Pfam" id="PF21089">
    <property type="entry name" value="PKS_DH_N"/>
    <property type="match status" value="1"/>
</dbReference>
<comment type="caution">
    <text evidence="7">The sequence shown here is derived from an EMBL/GenBank/DDBJ whole genome shotgun (WGS) entry which is preliminary data.</text>
</comment>
<dbReference type="InterPro" id="IPR050091">
    <property type="entry name" value="PKS_NRPS_Biosynth_Enz"/>
</dbReference>
<dbReference type="PANTHER" id="PTHR43775:SF37">
    <property type="entry name" value="SI:DKEY-61P9.11"/>
    <property type="match status" value="1"/>
</dbReference>
<dbReference type="InterPro" id="IPR014031">
    <property type="entry name" value="Ketoacyl_synth_C"/>
</dbReference>
<comment type="similarity">
    <text evidence="4">Belongs to the thiolase-like superfamily. Beta-ketoacyl-ACP synthases family.</text>
</comment>
<dbReference type="InterPro" id="IPR042104">
    <property type="entry name" value="PKS_dehydratase_sf"/>
</dbReference>
<dbReference type="Gene3D" id="3.40.47.10">
    <property type="match status" value="2"/>
</dbReference>
<dbReference type="SMART" id="SM00826">
    <property type="entry name" value="PKS_DH"/>
    <property type="match status" value="1"/>
</dbReference>
<dbReference type="InterPro" id="IPR020807">
    <property type="entry name" value="PKS_DH"/>
</dbReference>
<dbReference type="InterPro" id="IPR016039">
    <property type="entry name" value="Thiolase-like"/>
</dbReference>
<dbReference type="Gene3D" id="3.10.129.110">
    <property type="entry name" value="Polyketide synthase dehydratase"/>
    <property type="match status" value="1"/>
</dbReference>
<proteinExistence type="inferred from homology"/>
<feature type="region of interest" description="C-terminal hotdog fold" evidence="3">
    <location>
        <begin position="989"/>
        <end position="1127"/>
    </location>
</feature>
<dbReference type="PROSITE" id="PS52004">
    <property type="entry name" value="KS3_2"/>
    <property type="match status" value="1"/>
</dbReference>
<evidence type="ECO:0000256" key="2">
    <source>
        <dbReference type="ARBA" id="ARBA00022553"/>
    </source>
</evidence>
<feature type="region of interest" description="N-terminal hotdog fold" evidence="3">
    <location>
        <begin position="856"/>
        <end position="977"/>
    </location>
</feature>
<dbReference type="Gene3D" id="3.40.50.720">
    <property type="entry name" value="NAD(P)-binding Rossmann-like Domain"/>
    <property type="match status" value="1"/>
</dbReference>
<dbReference type="InterPro" id="IPR036291">
    <property type="entry name" value="NAD(P)-bd_dom_sf"/>
</dbReference>
<dbReference type="PROSITE" id="PS52019">
    <property type="entry name" value="PKS_MFAS_DH"/>
    <property type="match status" value="1"/>
</dbReference>
<accession>A0ABP7AXV3</accession>
<feature type="domain" description="Ketosynthase family 3 (KS3)" evidence="5">
    <location>
        <begin position="1"/>
        <end position="128"/>
    </location>
</feature>
<dbReference type="InterPro" id="IPR049552">
    <property type="entry name" value="PKS_DH_N"/>
</dbReference>
<evidence type="ECO:0000259" key="6">
    <source>
        <dbReference type="PROSITE" id="PS52019"/>
    </source>
</evidence>
<evidence type="ECO:0000313" key="8">
    <source>
        <dbReference type="Proteomes" id="UP001500711"/>
    </source>
</evidence>
<dbReference type="Pfam" id="PF00109">
    <property type="entry name" value="ketoacyl-synt"/>
    <property type="match status" value="1"/>
</dbReference>
<keyword evidence="4" id="KW-0808">Transferase</keyword>
<evidence type="ECO:0000256" key="3">
    <source>
        <dbReference type="PROSITE-ProRule" id="PRU01363"/>
    </source>
</evidence>
<evidence type="ECO:0000313" key="7">
    <source>
        <dbReference type="EMBL" id="GAA3642361.1"/>
    </source>
</evidence>
<dbReference type="Pfam" id="PF08659">
    <property type="entry name" value="KR"/>
    <property type="match status" value="1"/>
</dbReference>
<dbReference type="EMBL" id="BAABBE010000007">
    <property type="protein sequence ID" value="GAA3642361.1"/>
    <property type="molecule type" value="Genomic_DNA"/>
</dbReference>
<evidence type="ECO:0000256" key="4">
    <source>
        <dbReference type="RuleBase" id="RU003694"/>
    </source>
</evidence>
<feature type="active site" description="Proton donor; for dehydratase activity" evidence="3">
    <location>
        <position position="1047"/>
    </location>
</feature>
<feature type="active site" description="Proton acceptor; for dehydratase activity" evidence="3">
    <location>
        <position position="888"/>
    </location>
</feature>
<dbReference type="Proteomes" id="UP001500711">
    <property type="component" value="Unassembled WGS sequence"/>
</dbReference>
<keyword evidence="2" id="KW-0597">Phosphoprotein</keyword>
<keyword evidence="1" id="KW-0596">Phosphopantetheine</keyword>
<feature type="domain" description="PKS/mFAS DH" evidence="6">
    <location>
        <begin position="856"/>
        <end position="1127"/>
    </location>
</feature>
<dbReference type="SMART" id="SM00822">
    <property type="entry name" value="PKS_KR"/>
    <property type="match status" value="1"/>
</dbReference>
<evidence type="ECO:0000256" key="1">
    <source>
        <dbReference type="ARBA" id="ARBA00022450"/>
    </source>
</evidence>
<dbReference type="InterPro" id="IPR020841">
    <property type="entry name" value="PKS_Beta-ketoAc_synthase_dom"/>
</dbReference>
<protein>
    <submittedName>
        <fullName evidence="7">Uncharacterized protein</fullName>
    </submittedName>
</protein>
<dbReference type="InterPro" id="IPR057326">
    <property type="entry name" value="KR_dom"/>
</dbReference>
<evidence type="ECO:0000259" key="5">
    <source>
        <dbReference type="PROSITE" id="PS52004"/>
    </source>
</evidence>
<dbReference type="InterPro" id="IPR013968">
    <property type="entry name" value="PKS_KR"/>
</dbReference>
<sequence length="1135" mass="119768">MRRAYRSIDPASVGWVIGHATGTRAGDSTELTGLHEVAGTGPPALLSSNKSIVGHTGWTAGLVSLVQALAGLRRGAVPAQRYLREPLEGLRGSRFTPPLRHTTLPLGTNVGVSSFGFGGTNAHLVLGDLGSPGEISNEDVVVVGWSADLPGGDATAWLCGTGPEPPASFGAEYPMPSFEEVRLPPASLRTMDRTQIMLLNAAARLPEHVRDACAALHDTAGVVVGHMGPTSRAVHYALRCYLGDLEKCLGELPADLVAEVKSLAPASTEDSFPGIMPNVIAARLAALWDLHGLNVTIDTGPESSRDALRCAERYLRHGDLDVAVVAGLNGNTTPEFAQVLGEERALAEGCFTVVLMRESTAKEHSLPVLGRELSCEPVRSGRTYFGADHLLALLRRLVRREPSVERVVRRLLPTPATAIRPALPAIPEHALVLTADTVVVAPESARVVVVPQAADEETLAALLPASGITHVRVVADVTAADEAGTLERLRTLHDLSLLAAARWTAGAGSSFGVALTGAVRGGAPHPATGMFTGLIKSLAREEPDALSFAVLTDESDALPLLAGESACAPELFVAVHNAGTRYEYDLVAAEPAACPDQLGVVVAAGGTRGLTAEVLAALAARYAPAVYLLGRQAPAAEDLSMSRAEYIKRESGPHRTVAQLSAQYDAMRASAETGRTMRRLAEICGQGRVHHIVCDLTDTTAVRSAIDRIHQEQDRVDLLINAAGIHHGGTVRATPLPIARQVRDTKVLTYANLLHAFADRPPARWCNFGSLLSVLGWPGEAAYCAGNDVLLAGAAWHRRTGVRETTIAWPLWDTSGFAAEPVTRDLLRARGALTAVSDEQGAAMFLAELGCGDAEVTFLGTAERRMLHGEEPFRWTPDPQRDGHLRHHLLGGVPTLPGALIVELAVRAARGHSPVVVKDVRFHAPVSAPPGKPVSYRLPVDGTSVRVLSDVVAPNGTLLRKDRLHAEATVLPGSAIPLAARVTVPIPRGRPATPGYYIEGSRVELSGPFASLTDVRIGHGTATARFTPDLGGFGAFAELCVPALLLDALFQLTVLARCGDGPVPVPLGVDVVGLFTEHNDVELLRRYGDAITLMAGEGPSAALAPDGTVLIRVSGVRWHGQGAGRVELAVQTTFD</sequence>